<dbReference type="InterPro" id="IPR027417">
    <property type="entry name" value="P-loop_NTPase"/>
</dbReference>
<sequence>MEGEETIATASGGGGGGGDAARDGARASREGEGSRVKVHSFFTNFAKRRKAAATAREGEGGTVRETQAEFVRVKPAPIEEALGPVHVGYVPIAYERRTDATSTTVSFSTRVDDGERRPMTTHAFELVQLGRTAREDVTATRGGAVSRPSTSTESEEDAYLADVAVAANRVDVELDGVAMATESELARARGECRNALLGLKERGGQSQAAFQWVDRFKPTRGSDTIGQNAGVVESLQNWFRAWQGRIAMQAKGKVPPSPSRPCIPRKVYDSDDEEFWHSDEEEDDGLGSGESVANGVLISGPVGCGKTATVYALAKEFGFKVLEVNALDRRSGQEVLGRFTEATQSKRFGKKAKAGAERPAPANGGLKAFFGGASDDETKRKEAIAAKTKEDNEKADAQSLILFEEIDIQLASERGFMAALSQLVENTKRPIVFTSNTSILPDLSMNLPLARVRFDAPGIRECATYAALVSAAAKSALRPSDATSISLACKGDLRRTLHNAQFASFSDSEVHFDSIASDRHSTALIDAARAAVLDGVKHLGAIPVDAAKELHASLVERERADFESMMHEVECGLIRHQSRLARWDAMKEAKRIERIEAKKKLLGIPADKNPLDLVDSTKKEVIVDERTKEDEAEARIQAALAVFEPRVPLPAPDWTTFDAEAPAGGWDRARDELTALAALARSMSQVDVLRSATCVGIMGPCRRDVPWSKETIGDAQALEDCAPSEDFYLSNGPARQTLGGSDNVSVMASEFITVHCTQRYTSTRLSLRESHPESEPTALQPMCAPATPVKASKRARGSTRAPLIIQSGSMHSTWRARVLAESAGGHTVNSKETTDRLGFLSRMVRLQSAPKALSSPNSRDSRRRTRNRRKHLALASETHADLLDISNFGGSNHM</sequence>
<comment type="similarity">
    <text evidence="2">Belongs to the rad17/RAD24 family.</text>
</comment>
<keyword evidence="4" id="KW-0227">DNA damage</keyword>
<protein>
    <recommendedName>
        <fullName evidence="9">AAA+ ATPase domain-containing protein</fullName>
    </recommendedName>
</protein>
<dbReference type="InterPro" id="IPR003593">
    <property type="entry name" value="AAA+_ATPase"/>
</dbReference>
<evidence type="ECO:0000256" key="4">
    <source>
        <dbReference type="ARBA" id="ARBA00022763"/>
    </source>
</evidence>
<keyword evidence="3" id="KW-0547">Nucleotide-binding</keyword>
<dbReference type="HOGENOM" id="CLU_323501_0_0_1"/>
<dbReference type="GO" id="GO:0006281">
    <property type="term" value="P:DNA repair"/>
    <property type="evidence" value="ECO:0007669"/>
    <property type="project" value="InterPro"/>
</dbReference>
<evidence type="ECO:0000256" key="2">
    <source>
        <dbReference type="ARBA" id="ARBA00006168"/>
    </source>
</evidence>
<dbReference type="AlphaFoldDB" id="A4RYD9"/>
<dbReference type="Gene3D" id="3.40.50.300">
    <property type="entry name" value="P-loop containing nucleotide triphosphate hydrolases"/>
    <property type="match status" value="1"/>
</dbReference>
<organism evidence="10 11">
    <name type="scientific">Ostreococcus lucimarinus (strain CCE9901)</name>
    <dbReference type="NCBI Taxonomy" id="436017"/>
    <lineage>
        <taxon>Eukaryota</taxon>
        <taxon>Viridiplantae</taxon>
        <taxon>Chlorophyta</taxon>
        <taxon>Mamiellophyceae</taxon>
        <taxon>Mamiellales</taxon>
        <taxon>Bathycoccaceae</taxon>
        <taxon>Ostreococcus</taxon>
    </lineage>
</organism>
<dbReference type="SMART" id="SM00382">
    <property type="entry name" value="AAA"/>
    <property type="match status" value="1"/>
</dbReference>
<reference evidence="10 11" key="1">
    <citation type="journal article" date="2007" name="Proc. Natl. Acad. Sci. U.S.A.">
        <title>The tiny eukaryote Ostreococcus provides genomic insights into the paradox of plankton speciation.</title>
        <authorList>
            <person name="Palenik B."/>
            <person name="Grimwood J."/>
            <person name="Aerts A."/>
            <person name="Rouze P."/>
            <person name="Salamov A."/>
            <person name="Putnam N."/>
            <person name="Dupont C."/>
            <person name="Jorgensen R."/>
            <person name="Derelle E."/>
            <person name="Rombauts S."/>
            <person name="Zhou K."/>
            <person name="Otillar R."/>
            <person name="Merchant S.S."/>
            <person name="Podell S."/>
            <person name="Gaasterland T."/>
            <person name="Napoli C."/>
            <person name="Gendler K."/>
            <person name="Manuell A."/>
            <person name="Tai V."/>
            <person name="Vallon O."/>
            <person name="Piganeau G."/>
            <person name="Jancek S."/>
            <person name="Heijde M."/>
            <person name="Jabbari K."/>
            <person name="Bowler C."/>
            <person name="Lohr M."/>
            <person name="Robbens S."/>
            <person name="Werner G."/>
            <person name="Dubchak I."/>
            <person name="Pazour G.J."/>
            <person name="Ren Q."/>
            <person name="Paulsen I."/>
            <person name="Delwiche C."/>
            <person name="Schmutz J."/>
            <person name="Rokhsar D."/>
            <person name="Van de Peer Y."/>
            <person name="Moreau H."/>
            <person name="Grigoriev I.V."/>
        </authorList>
    </citation>
    <scope>NUCLEOTIDE SEQUENCE [LARGE SCALE GENOMIC DNA]</scope>
    <source>
        <strain evidence="10 11">CCE9901</strain>
    </source>
</reference>
<evidence type="ECO:0000256" key="5">
    <source>
        <dbReference type="ARBA" id="ARBA00022840"/>
    </source>
</evidence>
<dbReference type="GO" id="GO:0016887">
    <property type="term" value="F:ATP hydrolysis activity"/>
    <property type="evidence" value="ECO:0007669"/>
    <property type="project" value="InterPro"/>
</dbReference>
<dbReference type="STRING" id="436017.A4RYD9"/>
<dbReference type="InterPro" id="IPR004582">
    <property type="entry name" value="Checkpoint_prot_Rad17_Rad24"/>
</dbReference>
<dbReference type="GO" id="GO:0033314">
    <property type="term" value="P:mitotic DNA replication checkpoint signaling"/>
    <property type="evidence" value="ECO:0007669"/>
    <property type="project" value="TreeGrafter"/>
</dbReference>
<dbReference type="Gramene" id="ABO96446">
    <property type="protein sequence ID" value="ABO96446"/>
    <property type="gene ID" value="OSTLU_15652"/>
</dbReference>
<evidence type="ECO:0000256" key="7">
    <source>
        <dbReference type="ARBA" id="ARBA00023306"/>
    </source>
</evidence>
<proteinExistence type="inferred from homology"/>
<dbReference type="GeneID" id="5002246"/>
<dbReference type="PANTHER" id="PTHR12172:SF1">
    <property type="entry name" value="P-LOOP CONTAINING NUCLEOSIDE TRIPHOSPHATE HYDROLASES SUPERFAMILY PROTEIN"/>
    <property type="match status" value="1"/>
</dbReference>
<dbReference type="GO" id="GO:0003682">
    <property type="term" value="F:chromatin binding"/>
    <property type="evidence" value="ECO:0007669"/>
    <property type="project" value="TreeGrafter"/>
</dbReference>
<feature type="compositionally biased region" description="Basic and acidic residues" evidence="8">
    <location>
        <begin position="20"/>
        <end position="35"/>
    </location>
</feature>
<dbReference type="OrthoDB" id="9996895at2759"/>
<keyword evidence="7" id="KW-0131">Cell cycle</keyword>
<feature type="compositionally biased region" description="Low complexity" evidence="8">
    <location>
        <begin position="1"/>
        <end position="10"/>
    </location>
</feature>
<dbReference type="OMA" id="RECATYA"/>
<feature type="region of interest" description="Disordered" evidence="8">
    <location>
        <begin position="1"/>
        <end position="38"/>
    </location>
</feature>
<keyword evidence="11" id="KW-1185">Reference proteome</keyword>
<feature type="region of interest" description="Disordered" evidence="8">
    <location>
        <begin position="848"/>
        <end position="868"/>
    </location>
</feature>
<dbReference type="Pfam" id="PF00004">
    <property type="entry name" value="AAA"/>
    <property type="match status" value="1"/>
</dbReference>
<dbReference type="GO" id="GO:0003689">
    <property type="term" value="F:DNA clamp loader activity"/>
    <property type="evidence" value="ECO:0007669"/>
    <property type="project" value="TreeGrafter"/>
</dbReference>
<evidence type="ECO:0000313" key="11">
    <source>
        <dbReference type="Proteomes" id="UP000001568"/>
    </source>
</evidence>
<dbReference type="KEGG" id="olu:OSTLU_15652"/>
<feature type="domain" description="AAA+ ATPase" evidence="9">
    <location>
        <begin position="292"/>
        <end position="460"/>
    </location>
</feature>
<dbReference type="CDD" id="cd00009">
    <property type="entry name" value="AAA"/>
    <property type="match status" value="1"/>
</dbReference>
<evidence type="ECO:0000256" key="3">
    <source>
        <dbReference type="ARBA" id="ARBA00022741"/>
    </source>
</evidence>
<comment type="subcellular location">
    <subcellularLocation>
        <location evidence="1">Nucleus</location>
    </subcellularLocation>
</comment>
<dbReference type="RefSeq" id="XP_001418153.1">
    <property type="nucleotide sequence ID" value="XM_001418116.1"/>
</dbReference>
<dbReference type="GO" id="GO:0000077">
    <property type="term" value="P:DNA damage checkpoint signaling"/>
    <property type="evidence" value="ECO:0007669"/>
    <property type="project" value="TreeGrafter"/>
</dbReference>
<gene>
    <name evidence="10" type="ORF">OSTLU_15652</name>
</gene>
<dbReference type="SUPFAM" id="SSF52540">
    <property type="entry name" value="P-loop containing nucleoside triphosphate hydrolases"/>
    <property type="match status" value="1"/>
</dbReference>
<evidence type="ECO:0000259" key="9">
    <source>
        <dbReference type="SMART" id="SM00382"/>
    </source>
</evidence>
<evidence type="ECO:0000256" key="1">
    <source>
        <dbReference type="ARBA" id="ARBA00004123"/>
    </source>
</evidence>
<keyword evidence="6" id="KW-0539">Nucleus</keyword>
<feature type="region of interest" description="Disordered" evidence="8">
    <location>
        <begin position="347"/>
        <end position="373"/>
    </location>
</feature>
<dbReference type="Proteomes" id="UP000001568">
    <property type="component" value="Chromosome 6"/>
</dbReference>
<accession>A4RYD9</accession>
<keyword evidence="5" id="KW-0067">ATP-binding</keyword>
<dbReference type="GO" id="GO:0005524">
    <property type="term" value="F:ATP binding"/>
    <property type="evidence" value="ECO:0007669"/>
    <property type="project" value="UniProtKB-KW"/>
</dbReference>
<dbReference type="GO" id="GO:0005634">
    <property type="term" value="C:nucleus"/>
    <property type="evidence" value="ECO:0007669"/>
    <property type="project" value="UniProtKB-SubCell"/>
</dbReference>
<name>A4RYD9_OSTLU</name>
<dbReference type="eggNOG" id="KOG1968">
    <property type="taxonomic scope" value="Eukaryota"/>
</dbReference>
<feature type="region of interest" description="Disordered" evidence="8">
    <location>
        <begin position="765"/>
        <end position="798"/>
    </location>
</feature>
<dbReference type="EMBL" id="CP000586">
    <property type="protein sequence ID" value="ABO96446.1"/>
    <property type="molecule type" value="Genomic_DNA"/>
</dbReference>
<dbReference type="InterPro" id="IPR003959">
    <property type="entry name" value="ATPase_AAA_core"/>
</dbReference>
<evidence type="ECO:0000256" key="6">
    <source>
        <dbReference type="ARBA" id="ARBA00023242"/>
    </source>
</evidence>
<evidence type="ECO:0000313" key="10">
    <source>
        <dbReference type="EMBL" id="ABO96446.1"/>
    </source>
</evidence>
<evidence type="ECO:0000256" key="8">
    <source>
        <dbReference type="SAM" id="MobiDB-lite"/>
    </source>
</evidence>
<dbReference type="PANTHER" id="PTHR12172">
    <property type="entry name" value="CELL CYCLE CHECKPOINT PROTEIN RAD17"/>
    <property type="match status" value="1"/>
</dbReference>